<accession>A0A395TZ34</accession>
<dbReference type="EMBL" id="MCBA01000067">
    <property type="protein sequence ID" value="RGP89809.1"/>
    <property type="molecule type" value="Genomic_DNA"/>
</dbReference>
<name>A0A395TZ34_VIBCL</name>
<evidence type="ECO:0000313" key="2">
    <source>
        <dbReference type="Proteomes" id="UP000266701"/>
    </source>
</evidence>
<reference evidence="1 2" key="1">
    <citation type="journal article" date="2017" name="Emerg. Infect. Dis.">
        <title>Carbapenemase VCC-1-Producing Vibrio cholerae in Coastal Waters of Germany.</title>
        <authorList>
            <person name="Hammerl J.A."/>
            <person name="Jackel C."/>
            <person name="Bortolaia V."/>
            <person name="Schwartz K."/>
            <person name="Bier N."/>
            <person name="Hendriksen R.S."/>
            <person name="Guerra B."/>
            <person name="Strauch E."/>
        </authorList>
    </citation>
    <scope>NUCLEOTIDE SEQUENCE [LARGE SCALE GENOMIC DNA]</scope>
    <source>
        <strain evidence="1 2">VN-2825</strain>
    </source>
</reference>
<dbReference type="AlphaFoldDB" id="A0A395TZ34"/>
<dbReference type="RefSeq" id="WP_088412266.1">
    <property type="nucleotide sequence ID" value="NZ_CP053818.1"/>
</dbReference>
<dbReference type="Proteomes" id="UP000266701">
    <property type="component" value="Unassembled WGS sequence"/>
</dbReference>
<evidence type="ECO:0000313" key="1">
    <source>
        <dbReference type="EMBL" id="RGP89809.1"/>
    </source>
</evidence>
<proteinExistence type="predicted"/>
<sequence>MQLAEFLSHRFNIDQVFIEDCISLILESNPDTSIGDCFGELEPYINTDLDDLEREIAQFAKSNNVSLDIPLSKALDLA</sequence>
<protein>
    <submittedName>
        <fullName evidence="1">Uncharacterized protein</fullName>
    </submittedName>
</protein>
<organism evidence="1 2">
    <name type="scientific">Vibrio cholerae</name>
    <dbReference type="NCBI Taxonomy" id="666"/>
    <lineage>
        <taxon>Bacteria</taxon>
        <taxon>Pseudomonadati</taxon>
        <taxon>Pseudomonadota</taxon>
        <taxon>Gammaproteobacteria</taxon>
        <taxon>Vibrionales</taxon>
        <taxon>Vibrionaceae</taxon>
        <taxon>Vibrio</taxon>
    </lineage>
</organism>
<gene>
    <name evidence="1" type="ORF">BC353_09610</name>
</gene>
<comment type="caution">
    <text evidence="1">The sequence shown here is derived from an EMBL/GenBank/DDBJ whole genome shotgun (WGS) entry which is preliminary data.</text>
</comment>